<dbReference type="SUPFAM" id="SSF46938">
    <property type="entry name" value="CRAL/TRIO N-terminal domain"/>
    <property type="match status" value="1"/>
</dbReference>
<dbReference type="OrthoDB" id="75724at2759"/>
<dbReference type="Pfam" id="PF03765">
    <property type="entry name" value="CRAL_TRIO_N"/>
    <property type="match status" value="1"/>
</dbReference>
<feature type="region of interest" description="Disordered" evidence="1">
    <location>
        <begin position="1"/>
        <end position="28"/>
    </location>
</feature>
<dbReference type="SMART" id="SM00516">
    <property type="entry name" value="SEC14"/>
    <property type="match status" value="1"/>
</dbReference>
<dbReference type="Gene3D" id="3.40.525.10">
    <property type="entry name" value="CRAL-TRIO lipid binding domain"/>
    <property type="match status" value="1"/>
</dbReference>
<dbReference type="Pfam" id="PF00650">
    <property type="entry name" value="CRAL_TRIO"/>
    <property type="match status" value="1"/>
</dbReference>
<evidence type="ECO:0000313" key="3">
    <source>
        <dbReference type="EMBL" id="KAJ2924302.1"/>
    </source>
</evidence>
<organism evidence="3 4">
    <name type="scientific">Candolleomyces eurysporus</name>
    <dbReference type="NCBI Taxonomy" id="2828524"/>
    <lineage>
        <taxon>Eukaryota</taxon>
        <taxon>Fungi</taxon>
        <taxon>Dikarya</taxon>
        <taxon>Basidiomycota</taxon>
        <taxon>Agaricomycotina</taxon>
        <taxon>Agaricomycetes</taxon>
        <taxon>Agaricomycetidae</taxon>
        <taxon>Agaricales</taxon>
        <taxon>Agaricineae</taxon>
        <taxon>Psathyrellaceae</taxon>
        <taxon>Candolleomyces</taxon>
    </lineage>
</organism>
<accession>A0A9W8IX22</accession>
<protein>
    <recommendedName>
        <fullName evidence="2">CRAL-TRIO domain-containing protein</fullName>
    </recommendedName>
</protein>
<feature type="compositionally biased region" description="Acidic residues" evidence="1">
    <location>
        <begin position="304"/>
        <end position="329"/>
    </location>
</feature>
<comment type="caution">
    <text evidence="3">The sequence shown here is derived from an EMBL/GenBank/DDBJ whole genome shotgun (WGS) entry which is preliminary data.</text>
</comment>
<name>A0A9W8IX22_9AGAR</name>
<gene>
    <name evidence="3" type="ORF">H1R20_g12788</name>
</gene>
<dbReference type="GO" id="GO:0008526">
    <property type="term" value="F:phosphatidylinositol transfer activity"/>
    <property type="evidence" value="ECO:0007669"/>
    <property type="project" value="TreeGrafter"/>
</dbReference>
<feature type="compositionally biased region" description="Polar residues" evidence="1">
    <location>
        <begin position="395"/>
        <end position="416"/>
    </location>
</feature>
<feature type="compositionally biased region" description="Basic and acidic residues" evidence="1">
    <location>
        <begin position="348"/>
        <end position="394"/>
    </location>
</feature>
<dbReference type="SUPFAM" id="SSF52087">
    <property type="entry name" value="CRAL/TRIO domain"/>
    <property type="match status" value="1"/>
</dbReference>
<dbReference type="AlphaFoldDB" id="A0A9W8IX22"/>
<evidence type="ECO:0000313" key="4">
    <source>
        <dbReference type="Proteomes" id="UP001140091"/>
    </source>
</evidence>
<feature type="non-terminal residue" evidence="3">
    <location>
        <position position="1"/>
    </location>
</feature>
<dbReference type="Proteomes" id="UP001140091">
    <property type="component" value="Unassembled WGS sequence"/>
</dbReference>
<dbReference type="EMBL" id="JANBPK010001230">
    <property type="protein sequence ID" value="KAJ2924302.1"/>
    <property type="molecule type" value="Genomic_DNA"/>
</dbReference>
<dbReference type="InterPro" id="IPR052578">
    <property type="entry name" value="PI_Transfer_CRAL-TRIO"/>
</dbReference>
<dbReference type="InterPro" id="IPR001251">
    <property type="entry name" value="CRAL-TRIO_dom"/>
</dbReference>
<dbReference type="PROSITE" id="PS50191">
    <property type="entry name" value="CRAL_TRIO"/>
    <property type="match status" value="1"/>
</dbReference>
<dbReference type="PANTHER" id="PTHR45824">
    <property type="entry name" value="GH16843P"/>
    <property type="match status" value="1"/>
</dbReference>
<feature type="compositionally biased region" description="Basic and acidic residues" evidence="1">
    <location>
        <begin position="18"/>
        <end position="28"/>
    </location>
</feature>
<dbReference type="InterPro" id="IPR036865">
    <property type="entry name" value="CRAL-TRIO_dom_sf"/>
</dbReference>
<dbReference type="InterPro" id="IPR036273">
    <property type="entry name" value="CRAL/TRIO_N_dom_sf"/>
</dbReference>
<proteinExistence type="predicted"/>
<feature type="compositionally biased region" description="Gly residues" evidence="1">
    <location>
        <begin position="419"/>
        <end position="442"/>
    </location>
</feature>
<feature type="region of interest" description="Disordered" evidence="1">
    <location>
        <begin position="303"/>
        <end position="442"/>
    </location>
</feature>
<evidence type="ECO:0000256" key="1">
    <source>
        <dbReference type="SAM" id="MobiDB-lite"/>
    </source>
</evidence>
<dbReference type="CDD" id="cd00170">
    <property type="entry name" value="SEC14"/>
    <property type="match status" value="1"/>
</dbReference>
<keyword evidence="4" id="KW-1185">Reference proteome</keyword>
<dbReference type="InterPro" id="IPR011074">
    <property type="entry name" value="CRAL/TRIO_N_dom"/>
</dbReference>
<feature type="domain" description="CRAL-TRIO" evidence="2">
    <location>
        <begin position="101"/>
        <end position="261"/>
    </location>
</feature>
<sequence>MSTAEKCHTPLKPLSSYHESDPRAKLSESEQKMYDEVLAHFSPDNYTLPGLEKGDLTDQEKFWLSRECILRYLRASKWKTATAITRTEATLKWRREFGWYDSITPELIEPEATTGKELTFGFDATGKPGLYMVPSRQNTEESPRQIQFAFWMVERCIDLMPPGVENLALLIDFAQRSKNPSISTARQVVNILQEHYPERLGLACAINIPFFIHAFFKIVLPFVDPITRNKLKFNQDVIADGLFKPDMIMSGSWGGERDFEYDHDKYWKALLKQSEDNVTKWTKRWRELGAKVGISEWDYKGGDEAAEDVDGADNDDGDDIADEGEDEEKREEIVSVLPVIPALDLETESEKKDAEDDKKEPAKDSEKKEESQVEKKESAETPEQKKTDDDKKDTVVQSTTIAAVAGQDSNAGNAVATSGGDGGAGGGSGGGSGGGDGGGAAE</sequence>
<dbReference type="PANTHER" id="PTHR45824:SF29">
    <property type="entry name" value="GH16843P"/>
    <property type="match status" value="1"/>
</dbReference>
<evidence type="ECO:0000259" key="2">
    <source>
        <dbReference type="PROSITE" id="PS50191"/>
    </source>
</evidence>
<reference evidence="3" key="1">
    <citation type="submission" date="2022-06" db="EMBL/GenBank/DDBJ databases">
        <title>Genome Sequence of Candolleomyces eurysporus.</title>
        <authorList>
            <person name="Buettner E."/>
        </authorList>
    </citation>
    <scope>NUCLEOTIDE SEQUENCE</scope>
    <source>
        <strain evidence="3">VTCC 930004</strain>
    </source>
</reference>